<dbReference type="EMBL" id="SWLB01000008">
    <property type="protein sequence ID" value="KAF3335623.1"/>
    <property type="molecule type" value="Genomic_DNA"/>
</dbReference>
<comment type="caution">
    <text evidence="2">The sequence shown here is derived from an EMBL/GenBank/DDBJ whole genome shotgun (WGS) entry which is preliminary data.</text>
</comment>
<feature type="compositionally biased region" description="Low complexity" evidence="1">
    <location>
        <begin position="14"/>
        <end position="23"/>
    </location>
</feature>
<name>A0A833VUE8_9POAL</name>
<reference evidence="2" key="1">
    <citation type="submission" date="2020-01" db="EMBL/GenBank/DDBJ databases">
        <title>Genome sequence of Kobresia littledalei, the first chromosome-level genome in the family Cyperaceae.</title>
        <authorList>
            <person name="Qu G."/>
        </authorList>
    </citation>
    <scope>NUCLEOTIDE SEQUENCE</scope>
    <source>
        <strain evidence="2">C.B.Clarke</strain>
        <tissue evidence="2">Leaf</tissue>
    </source>
</reference>
<feature type="region of interest" description="Disordered" evidence="1">
    <location>
        <begin position="13"/>
        <end position="41"/>
    </location>
</feature>
<evidence type="ECO:0000313" key="2">
    <source>
        <dbReference type="EMBL" id="KAF3335623.1"/>
    </source>
</evidence>
<organism evidence="2 3">
    <name type="scientific">Carex littledalei</name>
    <dbReference type="NCBI Taxonomy" id="544730"/>
    <lineage>
        <taxon>Eukaryota</taxon>
        <taxon>Viridiplantae</taxon>
        <taxon>Streptophyta</taxon>
        <taxon>Embryophyta</taxon>
        <taxon>Tracheophyta</taxon>
        <taxon>Spermatophyta</taxon>
        <taxon>Magnoliopsida</taxon>
        <taxon>Liliopsida</taxon>
        <taxon>Poales</taxon>
        <taxon>Cyperaceae</taxon>
        <taxon>Cyperoideae</taxon>
        <taxon>Cariceae</taxon>
        <taxon>Carex</taxon>
        <taxon>Carex subgen. Euthyceras</taxon>
    </lineage>
</organism>
<protein>
    <submittedName>
        <fullName evidence="2">Uncharacterized protein</fullName>
    </submittedName>
</protein>
<proteinExistence type="predicted"/>
<keyword evidence="3" id="KW-1185">Reference proteome</keyword>
<sequence length="145" mass="15925">MAKAKFLHFLTRRGSSLKSSSNGSKKDVAVNTAASNESDTPKIREEVLMLLNNFPESESESDRELSFSFLLSNSLPEKEDDDVLEKGGKTEDQLSFSFSAAAKEKKQRKLSSSGGERISLLLNLHVPASFIKSRSGRVTPCRTLA</sequence>
<gene>
    <name evidence="2" type="ORF">FCM35_KLT20130</name>
</gene>
<evidence type="ECO:0000313" key="3">
    <source>
        <dbReference type="Proteomes" id="UP000623129"/>
    </source>
</evidence>
<dbReference type="Proteomes" id="UP000623129">
    <property type="component" value="Unassembled WGS sequence"/>
</dbReference>
<evidence type="ECO:0000256" key="1">
    <source>
        <dbReference type="SAM" id="MobiDB-lite"/>
    </source>
</evidence>
<accession>A0A833VUE8</accession>
<dbReference type="AlphaFoldDB" id="A0A833VUE8"/>